<proteinExistence type="predicted"/>
<dbReference type="OrthoDB" id="8027607at2759"/>
<dbReference type="GO" id="GO:0003887">
    <property type="term" value="F:DNA-directed DNA polymerase activity"/>
    <property type="evidence" value="ECO:0007669"/>
    <property type="project" value="UniProtKB-KW"/>
</dbReference>
<dbReference type="PANTHER" id="PTHR42648:SF11">
    <property type="entry name" value="TRANSPOSON TY4-P GAG-POL POLYPROTEIN"/>
    <property type="match status" value="1"/>
</dbReference>
<protein>
    <submittedName>
        <fullName evidence="12">Gag-pol polyprotein</fullName>
    </submittedName>
</protein>
<evidence type="ECO:0000256" key="7">
    <source>
        <dbReference type="ARBA" id="ARBA00022918"/>
    </source>
</evidence>
<keyword evidence="2" id="KW-0479">Metal-binding</keyword>
<evidence type="ECO:0000256" key="6">
    <source>
        <dbReference type="ARBA" id="ARBA00022908"/>
    </source>
</evidence>
<dbReference type="AlphaFoldDB" id="A0A5A7UXM7"/>
<evidence type="ECO:0000256" key="5">
    <source>
        <dbReference type="ARBA" id="ARBA00022842"/>
    </source>
</evidence>
<evidence type="ECO:0000313" key="12">
    <source>
        <dbReference type="EMBL" id="KAA0058241.1"/>
    </source>
</evidence>
<keyword evidence="5" id="KW-0460">Magnesium</keyword>
<keyword evidence="4" id="KW-0378">Hydrolase</keyword>
<keyword evidence="7" id="KW-0695">RNA-directed DNA polymerase</keyword>
<dbReference type="Pfam" id="PF25597">
    <property type="entry name" value="SH3_retrovirus"/>
    <property type="match status" value="1"/>
</dbReference>
<dbReference type="GO" id="GO:0006310">
    <property type="term" value="P:DNA recombination"/>
    <property type="evidence" value="ECO:0007669"/>
    <property type="project" value="UniProtKB-KW"/>
</dbReference>
<evidence type="ECO:0000256" key="8">
    <source>
        <dbReference type="ARBA" id="ARBA00022932"/>
    </source>
</evidence>
<gene>
    <name evidence="12" type="ORF">E6C27_scaffold274G005660</name>
</gene>
<keyword evidence="9" id="KW-0233">DNA recombination</keyword>
<keyword evidence="8" id="KW-0808">Transferase</keyword>
<sequence length="194" mass="21843">MARVMIHAEHLPLNFWAEAVNTVCHIHDRITTRSGTAVTLYELWNGRKPNVKYFHVFGSTCYILANRDYHRKWDVKSKQGIFLGYSQNSRAYRVFNSISGTVMETINGLVNDFESSTTQTYDEDDETLNIRVDYSTKVLKADAQADGTSINSNTTSKEVIADNSELVPSAHMRKNHPPSSIIGDPSAAITTRKK</sequence>
<evidence type="ECO:0000256" key="3">
    <source>
        <dbReference type="ARBA" id="ARBA00022759"/>
    </source>
</evidence>
<keyword evidence="6" id="KW-0229">DNA integration</keyword>
<dbReference type="PANTHER" id="PTHR42648">
    <property type="entry name" value="TRANSPOSASE, PUTATIVE-RELATED"/>
    <property type="match status" value="1"/>
</dbReference>
<organism evidence="12 13">
    <name type="scientific">Cucumis melo var. makuwa</name>
    <name type="common">Oriental melon</name>
    <dbReference type="NCBI Taxonomy" id="1194695"/>
    <lineage>
        <taxon>Eukaryota</taxon>
        <taxon>Viridiplantae</taxon>
        <taxon>Streptophyta</taxon>
        <taxon>Embryophyta</taxon>
        <taxon>Tracheophyta</taxon>
        <taxon>Spermatophyta</taxon>
        <taxon>Magnoliopsida</taxon>
        <taxon>eudicotyledons</taxon>
        <taxon>Gunneridae</taxon>
        <taxon>Pentapetalae</taxon>
        <taxon>rosids</taxon>
        <taxon>fabids</taxon>
        <taxon>Cucurbitales</taxon>
        <taxon>Cucurbitaceae</taxon>
        <taxon>Benincaseae</taxon>
        <taxon>Cucumis</taxon>
    </lineage>
</organism>
<dbReference type="GO" id="GO:0015074">
    <property type="term" value="P:DNA integration"/>
    <property type="evidence" value="ECO:0007669"/>
    <property type="project" value="UniProtKB-KW"/>
</dbReference>
<reference evidence="12 13" key="1">
    <citation type="submission" date="2019-08" db="EMBL/GenBank/DDBJ databases">
        <title>Draft genome sequences of two oriental melons (Cucumis melo L. var makuwa).</title>
        <authorList>
            <person name="Kwon S.-Y."/>
        </authorList>
    </citation>
    <scope>NUCLEOTIDE SEQUENCE [LARGE SCALE GENOMIC DNA]</scope>
    <source>
        <strain evidence="13">cv. SW 3</strain>
        <tissue evidence="12">Leaf</tissue>
    </source>
</reference>
<dbReference type="GO" id="GO:0016787">
    <property type="term" value="F:hydrolase activity"/>
    <property type="evidence" value="ECO:0007669"/>
    <property type="project" value="UniProtKB-KW"/>
</dbReference>
<comment type="caution">
    <text evidence="12">The sequence shown here is derived from an EMBL/GenBank/DDBJ whole genome shotgun (WGS) entry which is preliminary data.</text>
</comment>
<dbReference type="GO" id="GO:0046872">
    <property type="term" value="F:metal ion binding"/>
    <property type="evidence" value="ECO:0007669"/>
    <property type="project" value="UniProtKB-KW"/>
</dbReference>
<accession>A0A5A7UXM7</accession>
<evidence type="ECO:0000256" key="4">
    <source>
        <dbReference type="ARBA" id="ARBA00022801"/>
    </source>
</evidence>
<feature type="region of interest" description="Disordered" evidence="10">
    <location>
        <begin position="170"/>
        <end position="194"/>
    </location>
</feature>
<evidence type="ECO:0000256" key="9">
    <source>
        <dbReference type="ARBA" id="ARBA00023172"/>
    </source>
</evidence>
<keyword evidence="8" id="KW-0548">Nucleotidyltransferase</keyword>
<keyword evidence="1" id="KW-0540">Nuclease</keyword>
<keyword evidence="3" id="KW-0255">Endonuclease</keyword>
<feature type="domain" description="Retroviral polymerase SH3-like" evidence="11">
    <location>
        <begin position="59"/>
        <end position="109"/>
    </location>
</feature>
<dbReference type="GO" id="GO:0003964">
    <property type="term" value="F:RNA-directed DNA polymerase activity"/>
    <property type="evidence" value="ECO:0007669"/>
    <property type="project" value="UniProtKB-KW"/>
</dbReference>
<evidence type="ECO:0000256" key="1">
    <source>
        <dbReference type="ARBA" id="ARBA00022722"/>
    </source>
</evidence>
<dbReference type="GO" id="GO:0004519">
    <property type="term" value="F:endonuclease activity"/>
    <property type="evidence" value="ECO:0007669"/>
    <property type="project" value="UniProtKB-KW"/>
</dbReference>
<dbReference type="STRING" id="1194695.A0A5A7UXM7"/>
<name>A0A5A7UXM7_CUCMM</name>
<dbReference type="Proteomes" id="UP000321393">
    <property type="component" value="Unassembled WGS sequence"/>
</dbReference>
<dbReference type="InterPro" id="IPR039537">
    <property type="entry name" value="Retrotran_Ty1/copia-like"/>
</dbReference>
<evidence type="ECO:0000256" key="2">
    <source>
        <dbReference type="ARBA" id="ARBA00022723"/>
    </source>
</evidence>
<keyword evidence="8" id="KW-0239">DNA-directed DNA polymerase</keyword>
<evidence type="ECO:0000256" key="10">
    <source>
        <dbReference type="SAM" id="MobiDB-lite"/>
    </source>
</evidence>
<dbReference type="EMBL" id="SSTE01006842">
    <property type="protein sequence ID" value="KAA0058241.1"/>
    <property type="molecule type" value="Genomic_DNA"/>
</dbReference>
<dbReference type="InterPro" id="IPR057670">
    <property type="entry name" value="SH3_retrovirus"/>
</dbReference>
<evidence type="ECO:0000259" key="11">
    <source>
        <dbReference type="Pfam" id="PF25597"/>
    </source>
</evidence>
<evidence type="ECO:0000313" key="13">
    <source>
        <dbReference type="Proteomes" id="UP000321393"/>
    </source>
</evidence>